<dbReference type="EMBL" id="WTPW01000087">
    <property type="protein sequence ID" value="KAF0550221.1"/>
    <property type="molecule type" value="Genomic_DNA"/>
</dbReference>
<dbReference type="SUPFAM" id="SSF117281">
    <property type="entry name" value="Kelch motif"/>
    <property type="match status" value="1"/>
</dbReference>
<name>A0A8H4B0D3_GIGMA</name>
<dbReference type="Proteomes" id="UP000439903">
    <property type="component" value="Unassembled WGS sequence"/>
</dbReference>
<dbReference type="OrthoDB" id="2393475at2759"/>
<evidence type="ECO:0000313" key="3">
    <source>
        <dbReference type="Proteomes" id="UP000439903"/>
    </source>
</evidence>
<keyword evidence="1" id="KW-0812">Transmembrane</keyword>
<organism evidence="2 3">
    <name type="scientific">Gigaspora margarita</name>
    <dbReference type="NCBI Taxonomy" id="4874"/>
    <lineage>
        <taxon>Eukaryota</taxon>
        <taxon>Fungi</taxon>
        <taxon>Fungi incertae sedis</taxon>
        <taxon>Mucoromycota</taxon>
        <taxon>Glomeromycotina</taxon>
        <taxon>Glomeromycetes</taxon>
        <taxon>Diversisporales</taxon>
        <taxon>Gigasporaceae</taxon>
        <taxon>Gigaspora</taxon>
    </lineage>
</organism>
<keyword evidence="1" id="KW-1133">Transmembrane helix</keyword>
<feature type="transmembrane region" description="Helical" evidence="1">
    <location>
        <begin position="12"/>
        <end position="31"/>
    </location>
</feature>
<comment type="caution">
    <text evidence="2">The sequence shown here is derived from an EMBL/GenBank/DDBJ whole genome shotgun (WGS) entry which is preliminary data.</text>
</comment>
<evidence type="ECO:0000313" key="2">
    <source>
        <dbReference type="EMBL" id="KAF0550221.1"/>
    </source>
</evidence>
<evidence type="ECO:0000256" key="1">
    <source>
        <dbReference type="SAM" id="Phobius"/>
    </source>
</evidence>
<proteinExistence type="predicted"/>
<dbReference type="AlphaFoldDB" id="A0A8H4B0D3"/>
<dbReference type="Gene3D" id="2.120.10.80">
    <property type="entry name" value="Kelch-type beta propeller"/>
    <property type="match status" value="1"/>
</dbReference>
<reference evidence="2 3" key="1">
    <citation type="journal article" date="2019" name="Environ. Microbiol.">
        <title>At the nexus of three kingdoms: the genome of the mycorrhizal fungus Gigaspora margarita provides insights into plant, endobacterial and fungal interactions.</title>
        <authorList>
            <person name="Venice F."/>
            <person name="Ghignone S."/>
            <person name="Salvioli di Fossalunga A."/>
            <person name="Amselem J."/>
            <person name="Novero M."/>
            <person name="Xianan X."/>
            <person name="Sedzielewska Toro K."/>
            <person name="Morin E."/>
            <person name="Lipzen A."/>
            <person name="Grigoriev I.V."/>
            <person name="Henrissat B."/>
            <person name="Martin F.M."/>
            <person name="Bonfante P."/>
        </authorList>
    </citation>
    <scope>NUCLEOTIDE SEQUENCE [LARGE SCALE GENOMIC DNA]</scope>
    <source>
        <strain evidence="2 3">BEG34</strain>
    </source>
</reference>
<gene>
    <name evidence="2" type="ORF">F8M41_024797</name>
</gene>
<accession>A0A8H4B0D3</accession>
<keyword evidence="1" id="KW-0472">Membrane</keyword>
<protein>
    <submittedName>
        <fullName evidence="2">Galactose oxidase</fullName>
    </submittedName>
</protein>
<keyword evidence="3" id="KW-1185">Reference proteome</keyword>
<dbReference type="InterPro" id="IPR015915">
    <property type="entry name" value="Kelch-typ_b-propeller"/>
</dbReference>
<sequence>MTLKIPASDKRIIVFGGLNYLSLGLGDLWILNIESYQWSAGNISNSNGLTLWSHTANLVDNYMIDAFGTVDEPSQRIYMLDVSQNDSYKWVTEFTPSTTNTTNSSN</sequence>